<sequence>MEVAHYLSTPNGPYNKSQVARALGLSRGTLYLSSKQAAKDKQVAVTIES</sequence>
<dbReference type="AlphaFoldDB" id="A0A8J3IE24"/>
<reference evidence="2" key="1">
    <citation type="submission" date="2020-10" db="EMBL/GenBank/DDBJ databases">
        <title>Taxonomic study of unclassified bacteria belonging to the class Ktedonobacteria.</title>
        <authorList>
            <person name="Yabe S."/>
            <person name="Wang C.M."/>
            <person name="Zheng Y."/>
            <person name="Sakai Y."/>
            <person name="Cavaletti L."/>
            <person name="Monciardini P."/>
            <person name="Donadio S."/>
        </authorList>
    </citation>
    <scope>NUCLEOTIDE SEQUENCE</scope>
    <source>
        <strain evidence="2">ID150040</strain>
    </source>
</reference>
<evidence type="ECO:0000313" key="2">
    <source>
        <dbReference type="EMBL" id="GHO90755.1"/>
    </source>
</evidence>
<dbReference type="Pfam" id="PF02954">
    <property type="entry name" value="HTH_8"/>
    <property type="match status" value="1"/>
</dbReference>
<keyword evidence="3" id="KW-1185">Reference proteome</keyword>
<evidence type="ECO:0000259" key="1">
    <source>
        <dbReference type="Pfam" id="PF02954"/>
    </source>
</evidence>
<proteinExistence type="predicted"/>
<protein>
    <recommendedName>
        <fullName evidence="1">DNA binding HTH domain-containing protein</fullName>
    </recommendedName>
</protein>
<feature type="domain" description="DNA binding HTH" evidence="1">
    <location>
        <begin position="14"/>
        <end position="31"/>
    </location>
</feature>
<dbReference type="EMBL" id="BNJK01000001">
    <property type="protein sequence ID" value="GHO90755.1"/>
    <property type="molecule type" value="Genomic_DNA"/>
</dbReference>
<comment type="caution">
    <text evidence="2">The sequence shown here is derived from an EMBL/GenBank/DDBJ whole genome shotgun (WGS) entry which is preliminary data.</text>
</comment>
<accession>A0A8J3IE24</accession>
<dbReference type="Proteomes" id="UP000597444">
    <property type="component" value="Unassembled WGS sequence"/>
</dbReference>
<evidence type="ECO:0000313" key="3">
    <source>
        <dbReference type="Proteomes" id="UP000597444"/>
    </source>
</evidence>
<dbReference type="InterPro" id="IPR002197">
    <property type="entry name" value="HTH_Fis"/>
</dbReference>
<dbReference type="GO" id="GO:0043565">
    <property type="term" value="F:sequence-specific DNA binding"/>
    <property type="evidence" value="ECO:0007669"/>
    <property type="project" value="InterPro"/>
</dbReference>
<name>A0A8J3IE24_9CHLR</name>
<gene>
    <name evidence="2" type="ORF">KSF_008030</name>
</gene>
<organism evidence="2 3">
    <name type="scientific">Reticulibacter mediterranei</name>
    <dbReference type="NCBI Taxonomy" id="2778369"/>
    <lineage>
        <taxon>Bacteria</taxon>
        <taxon>Bacillati</taxon>
        <taxon>Chloroflexota</taxon>
        <taxon>Ktedonobacteria</taxon>
        <taxon>Ktedonobacterales</taxon>
        <taxon>Reticulibacteraceae</taxon>
        <taxon>Reticulibacter</taxon>
    </lineage>
</organism>